<keyword evidence="6" id="KW-1133">Transmembrane helix</keyword>
<dbReference type="STRING" id="52.CMC5_013820"/>
<dbReference type="SUPFAM" id="SSF56112">
    <property type="entry name" value="Protein kinase-like (PK-like)"/>
    <property type="match status" value="1"/>
</dbReference>
<feature type="compositionally biased region" description="Low complexity" evidence="5">
    <location>
        <begin position="378"/>
        <end position="391"/>
    </location>
</feature>
<proteinExistence type="predicted"/>
<reference evidence="8 9" key="1">
    <citation type="submission" date="2015-07" db="EMBL/GenBank/DDBJ databases">
        <title>Genome analysis of myxobacterium Chondromyces crocatus Cm c5 reveals a high potential for natural compound synthesis and the genetic basis for the loss of fruiting body formation.</title>
        <authorList>
            <person name="Zaburannyi N."/>
            <person name="Bunk B."/>
            <person name="Maier J."/>
            <person name="Overmann J."/>
            <person name="Mueller R."/>
        </authorList>
    </citation>
    <scope>NUCLEOTIDE SEQUENCE [LARGE SCALE GENOMIC DNA]</scope>
    <source>
        <strain evidence="8 9">Cm c5</strain>
    </source>
</reference>
<feature type="region of interest" description="Disordered" evidence="5">
    <location>
        <begin position="290"/>
        <end position="339"/>
    </location>
</feature>
<evidence type="ECO:0000256" key="6">
    <source>
        <dbReference type="SAM" id="Phobius"/>
    </source>
</evidence>
<dbReference type="InterPro" id="IPR000719">
    <property type="entry name" value="Prot_kinase_dom"/>
</dbReference>
<keyword evidence="3" id="KW-0418">Kinase</keyword>
<keyword evidence="1" id="KW-0808">Transferase</keyword>
<dbReference type="InterPro" id="IPR011009">
    <property type="entry name" value="Kinase-like_dom_sf"/>
</dbReference>
<sequence>MCARDLPRPGQRFMGFTLVRVLGRGRMGAVFEATGRSGRRVALEILQPTGEDRETQLRRMLDEGVVMVGIKHPNFVEVYDHGEHEGLVWRLMELLEGETLRARLLREGPLSLQRACATLRAASYAVEQCHVLDIVHGDVKPESFFITREGQVKLLDLGIAHRQKSALAQETIGSPAYMAPELFTPRLGGSPESDVYALGLMAFEMLAGFHPFLRDDAGHERSARALCFEHAFTETPRLDALGVPSPIAEVVARATEKDPRARHPSGGALAAAIWTAWKQVRANIRPRQASFGSDVGVPRPRSEQPVRRLPEVARRPAQRGEMGAPCGDGGRRKERPALSASACAWGTQPSFPAHLSLPDPLEETPLVGVGDDAPPAPSRRSPGPASPASLPDVLVEPTRSAAWMRLLPVYVVGMGVGVLLFALFFGAVRWGAAFFSEVEKTFPSAASERQLLTPTTVSRGRPLVPPGDALVQALMPPESALAQRITPPVTALAQSLTKPVTSLAQALTPPVMALAQALLPPVTALVQALMPPESSPGKALVPPTQRSPASAASTAPTTDPFNQSLP</sequence>
<feature type="transmembrane region" description="Helical" evidence="6">
    <location>
        <begin position="407"/>
        <end position="428"/>
    </location>
</feature>
<evidence type="ECO:0000313" key="9">
    <source>
        <dbReference type="Proteomes" id="UP000067626"/>
    </source>
</evidence>
<evidence type="ECO:0000256" key="4">
    <source>
        <dbReference type="ARBA" id="ARBA00022840"/>
    </source>
</evidence>
<evidence type="ECO:0000256" key="1">
    <source>
        <dbReference type="ARBA" id="ARBA00022679"/>
    </source>
</evidence>
<feature type="region of interest" description="Disordered" evidence="5">
    <location>
        <begin position="532"/>
        <end position="566"/>
    </location>
</feature>
<dbReference type="AlphaFoldDB" id="A0A0K1E8P7"/>
<evidence type="ECO:0000256" key="5">
    <source>
        <dbReference type="SAM" id="MobiDB-lite"/>
    </source>
</evidence>
<dbReference type="PANTHER" id="PTHR43289:SF6">
    <property type="entry name" value="SERINE_THREONINE-PROTEIN KINASE NEKL-3"/>
    <property type="match status" value="1"/>
</dbReference>
<keyword evidence="2" id="KW-0547">Nucleotide-binding</keyword>
<evidence type="ECO:0000259" key="7">
    <source>
        <dbReference type="PROSITE" id="PS50011"/>
    </source>
</evidence>
<accession>A0A0K1E8P7</accession>
<dbReference type="GO" id="GO:0005524">
    <property type="term" value="F:ATP binding"/>
    <property type="evidence" value="ECO:0007669"/>
    <property type="project" value="UniProtKB-KW"/>
</dbReference>
<gene>
    <name evidence="8" type="ORF">CMC5_013820</name>
</gene>
<evidence type="ECO:0000256" key="2">
    <source>
        <dbReference type="ARBA" id="ARBA00022741"/>
    </source>
</evidence>
<feature type="compositionally biased region" description="Low complexity" evidence="5">
    <location>
        <begin position="542"/>
        <end position="558"/>
    </location>
</feature>
<keyword evidence="4" id="KW-0067">ATP-binding</keyword>
<name>A0A0K1E8P7_CHOCO</name>
<dbReference type="Pfam" id="PF00069">
    <property type="entry name" value="Pkinase"/>
    <property type="match status" value="1"/>
</dbReference>
<dbReference type="OrthoDB" id="5313151at2"/>
<dbReference type="EMBL" id="CP012159">
    <property type="protein sequence ID" value="AKT37251.1"/>
    <property type="molecule type" value="Genomic_DNA"/>
</dbReference>
<feature type="region of interest" description="Disordered" evidence="5">
    <location>
        <begin position="362"/>
        <end position="392"/>
    </location>
</feature>
<dbReference type="KEGG" id="ccro:CMC5_013820"/>
<organism evidence="8 9">
    <name type="scientific">Chondromyces crocatus</name>
    <dbReference type="NCBI Taxonomy" id="52"/>
    <lineage>
        <taxon>Bacteria</taxon>
        <taxon>Pseudomonadati</taxon>
        <taxon>Myxococcota</taxon>
        <taxon>Polyangia</taxon>
        <taxon>Polyangiales</taxon>
        <taxon>Polyangiaceae</taxon>
        <taxon>Chondromyces</taxon>
    </lineage>
</organism>
<dbReference type="Gene3D" id="3.30.200.20">
    <property type="entry name" value="Phosphorylase Kinase, domain 1"/>
    <property type="match status" value="1"/>
</dbReference>
<keyword evidence="6" id="KW-0472">Membrane</keyword>
<dbReference type="Proteomes" id="UP000067626">
    <property type="component" value="Chromosome"/>
</dbReference>
<keyword evidence="9" id="KW-1185">Reference proteome</keyword>
<dbReference type="RefSeq" id="WP_050429646.1">
    <property type="nucleotide sequence ID" value="NZ_CP012159.1"/>
</dbReference>
<feature type="compositionally biased region" description="Basic and acidic residues" evidence="5">
    <location>
        <begin position="300"/>
        <end position="314"/>
    </location>
</feature>
<dbReference type="GO" id="GO:0004674">
    <property type="term" value="F:protein serine/threonine kinase activity"/>
    <property type="evidence" value="ECO:0007669"/>
    <property type="project" value="TreeGrafter"/>
</dbReference>
<evidence type="ECO:0000313" key="8">
    <source>
        <dbReference type="EMBL" id="AKT37251.1"/>
    </source>
</evidence>
<dbReference type="PROSITE" id="PS50011">
    <property type="entry name" value="PROTEIN_KINASE_DOM"/>
    <property type="match status" value="1"/>
</dbReference>
<dbReference type="CDD" id="cd14014">
    <property type="entry name" value="STKc_PknB_like"/>
    <property type="match status" value="1"/>
</dbReference>
<dbReference type="Gene3D" id="1.10.510.10">
    <property type="entry name" value="Transferase(Phosphotransferase) domain 1"/>
    <property type="match status" value="1"/>
</dbReference>
<evidence type="ECO:0000256" key="3">
    <source>
        <dbReference type="ARBA" id="ARBA00022777"/>
    </source>
</evidence>
<protein>
    <recommendedName>
        <fullName evidence="7">Protein kinase domain-containing protein</fullName>
    </recommendedName>
</protein>
<dbReference type="PANTHER" id="PTHR43289">
    <property type="entry name" value="MITOGEN-ACTIVATED PROTEIN KINASE KINASE KINASE 20-RELATED"/>
    <property type="match status" value="1"/>
</dbReference>
<keyword evidence="6" id="KW-0812">Transmembrane</keyword>
<dbReference type="PATRIC" id="fig|52.7.peg.1475"/>
<feature type="domain" description="Protein kinase" evidence="7">
    <location>
        <begin position="16"/>
        <end position="275"/>
    </location>
</feature>